<dbReference type="KEGG" id="aaco:K1I37_20940"/>
<proteinExistence type="predicted"/>
<geneLocation type="plasmid" evidence="2">
    <name>pDSM3922.1</name>
</geneLocation>
<dbReference type="EMBL" id="CP080468">
    <property type="protein sequence ID" value="UNO51045.1"/>
    <property type="molecule type" value="Genomic_DNA"/>
</dbReference>
<dbReference type="Proteomes" id="UP000829401">
    <property type="component" value="Plasmid pDSM3922.1"/>
</dbReference>
<evidence type="ECO:0000313" key="1">
    <source>
        <dbReference type="EMBL" id="UNO51045.1"/>
    </source>
</evidence>
<keyword evidence="2" id="KW-1185">Reference proteome</keyword>
<keyword evidence="1" id="KW-0614">Plasmid</keyword>
<name>A0A9E6ZHX5_ALIAG</name>
<gene>
    <name evidence="1" type="ORF">K1I37_20940</name>
</gene>
<dbReference type="AlphaFoldDB" id="A0A9E6ZHX5"/>
<reference evidence="2" key="1">
    <citation type="journal article" date="2022" name="G3 (Bethesda)">
        <title>Unveiling the complete genome sequence of Alicyclobacillus acidoterrestris DSM 3922T, a taint-producing strain.</title>
        <authorList>
            <person name="Leonardo I.C."/>
            <person name="Barreto Crespo M.T."/>
            <person name="Gaspar F.B."/>
        </authorList>
    </citation>
    <scope>NUCLEOTIDE SEQUENCE [LARGE SCALE GENOMIC DNA]</scope>
    <source>
        <strain evidence="2">DSM 3922</strain>
    </source>
</reference>
<dbReference type="OrthoDB" id="9954020at2"/>
<dbReference type="RefSeq" id="WP_161624341.1">
    <property type="nucleotide sequence ID" value="NZ_AURB01000122.1"/>
</dbReference>
<organism evidence="1 2">
    <name type="scientific">Alicyclobacillus acidoterrestris (strain ATCC 49025 / DSM 3922 / CIP 106132 / NCIMB 13137 / GD3B)</name>
    <dbReference type="NCBI Taxonomy" id="1356854"/>
    <lineage>
        <taxon>Bacteria</taxon>
        <taxon>Bacillati</taxon>
        <taxon>Bacillota</taxon>
        <taxon>Bacilli</taxon>
        <taxon>Bacillales</taxon>
        <taxon>Alicyclobacillaceae</taxon>
        <taxon>Alicyclobacillus</taxon>
    </lineage>
</organism>
<sequence>MRYITSTKSKTSANRTKRFLEVHGIPCMIRKNKSTYVLFTPDEYVRRAKQLRHA</sequence>
<accession>A0A9E6ZHX5</accession>
<evidence type="ECO:0000313" key="2">
    <source>
        <dbReference type="Proteomes" id="UP000829401"/>
    </source>
</evidence>
<protein>
    <submittedName>
        <fullName evidence="1">Uncharacterized protein</fullName>
    </submittedName>
</protein>